<dbReference type="Pfam" id="PF00672">
    <property type="entry name" value="HAMP"/>
    <property type="match status" value="1"/>
</dbReference>
<dbReference type="EMBL" id="DMAI01000079">
    <property type="protein sequence ID" value="HAE46748.1"/>
    <property type="molecule type" value="Genomic_DNA"/>
</dbReference>
<keyword evidence="3" id="KW-1133">Transmembrane helix</keyword>
<feature type="non-terminal residue" evidence="5">
    <location>
        <position position="481"/>
    </location>
</feature>
<dbReference type="Gene3D" id="3.60.40.10">
    <property type="entry name" value="PPM-type phosphatase domain"/>
    <property type="match status" value="1"/>
</dbReference>
<dbReference type="Proteomes" id="UP000257706">
    <property type="component" value="Unassembled WGS sequence"/>
</dbReference>
<name>A0A3B9IGD1_9PROT</name>
<dbReference type="SMART" id="SM00304">
    <property type="entry name" value="HAMP"/>
    <property type="match status" value="1"/>
</dbReference>
<dbReference type="GO" id="GO:0007165">
    <property type="term" value="P:signal transduction"/>
    <property type="evidence" value="ECO:0007669"/>
    <property type="project" value="InterPro"/>
</dbReference>
<dbReference type="InterPro" id="IPR003660">
    <property type="entry name" value="HAMP_dom"/>
</dbReference>
<keyword evidence="1" id="KW-0378">Hydrolase</keyword>
<dbReference type="CDD" id="cd06225">
    <property type="entry name" value="HAMP"/>
    <property type="match status" value="1"/>
</dbReference>
<evidence type="ECO:0000259" key="4">
    <source>
        <dbReference type="PROSITE" id="PS50885"/>
    </source>
</evidence>
<dbReference type="PROSITE" id="PS50885">
    <property type="entry name" value="HAMP"/>
    <property type="match status" value="1"/>
</dbReference>
<keyword evidence="3" id="KW-0812">Transmembrane</keyword>
<dbReference type="InterPro" id="IPR001932">
    <property type="entry name" value="PPM-type_phosphatase-like_dom"/>
</dbReference>
<feature type="coiled-coil region" evidence="2">
    <location>
        <begin position="244"/>
        <end position="271"/>
    </location>
</feature>
<reference evidence="5 6" key="1">
    <citation type="journal article" date="2018" name="Nat. Biotechnol.">
        <title>A standardized bacterial taxonomy based on genome phylogeny substantially revises the tree of life.</title>
        <authorList>
            <person name="Parks D.H."/>
            <person name="Chuvochina M."/>
            <person name="Waite D.W."/>
            <person name="Rinke C."/>
            <person name="Skarshewski A."/>
            <person name="Chaumeil P.A."/>
            <person name="Hugenholtz P."/>
        </authorList>
    </citation>
    <scope>NUCLEOTIDE SEQUENCE [LARGE SCALE GENOMIC DNA]</scope>
    <source>
        <strain evidence="5">UBA8739</strain>
    </source>
</reference>
<evidence type="ECO:0000313" key="5">
    <source>
        <dbReference type="EMBL" id="HAE46748.1"/>
    </source>
</evidence>
<evidence type="ECO:0000256" key="3">
    <source>
        <dbReference type="SAM" id="Phobius"/>
    </source>
</evidence>
<evidence type="ECO:0000256" key="1">
    <source>
        <dbReference type="ARBA" id="ARBA00022801"/>
    </source>
</evidence>
<feature type="transmembrane region" description="Helical" evidence="3">
    <location>
        <begin position="164"/>
        <end position="190"/>
    </location>
</feature>
<dbReference type="PANTHER" id="PTHR43156">
    <property type="entry name" value="STAGE II SPORULATION PROTEIN E-RELATED"/>
    <property type="match status" value="1"/>
</dbReference>
<dbReference type="Pfam" id="PF07228">
    <property type="entry name" value="SpoIIE"/>
    <property type="match status" value="1"/>
</dbReference>
<dbReference type="SUPFAM" id="SSF158472">
    <property type="entry name" value="HAMP domain-like"/>
    <property type="match status" value="1"/>
</dbReference>
<evidence type="ECO:0000313" key="6">
    <source>
        <dbReference type="Proteomes" id="UP000257706"/>
    </source>
</evidence>
<keyword evidence="3" id="KW-0472">Membrane</keyword>
<feature type="transmembrane region" description="Helical" evidence="3">
    <location>
        <begin position="39"/>
        <end position="58"/>
    </location>
</feature>
<dbReference type="InterPro" id="IPR052016">
    <property type="entry name" value="Bact_Sigma-Reg"/>
</dbReference>
<dbReference type="Gene3D" id="6.10.340.10">
    <property type="match status" value="1"/>
</dbReference>
<dbReference type="InterPro" id="IPR036457">
    <property type="entry name" value="PPM-type-like_dom_sf"/>
</dbReference>
<proteinExistence type="predicted"/>
<dbReference type="AlphaFoldDB" id="A0A3B9IGD1"/>
<feature type="domain" description="HAMP" evidence="4">
    <location>
        <begin position="192"/>
        <end position="243"/>
    </location>
</feature>
<dbReference type="PANTHER" id="PTHR43156:SF9">
    <property type="entry name" value="HAMP DOMAIN-CONTAINING PROTEIN"/>
    <property type="match status" value="1"/>
</dbReference>
<evidence type="ECO:0000256" key="2">
    <source>
        <dbReference type="SAM" id="Coils"/>
    </source>
</evidence>
<dbReference type="GO" id="GO:0016020">
    <property type="term" value="C:membrane"/>
    <property type="evidence" value="ECO:0007669"/>
    <property type="project" value="InterPro"/>
</dbReference>
<protein>
    <submittedName>
        <fullName evidence="5">Serine phosphatase RsbU, regulator of sigma subunit</fullName>
    </submittedName>
</protein>
<comment type="caution">
    <text evidence="5">The sequence shown here is derived from an EMBL/GenBank/DDBJ whole genome shotgun (WGS) entry which is preliminary data.</text>
</comment>
<accession>A0A3B9IGD1</accession>
<organism evidence="5 6">
    <name type="scientific">Tistrella mobilis</name>
    <dbReference type="NCBI Taxonomy" id="171437"/>
    <lineage>
        <taxon>Bacteria</taxon>
        <taxon>Pseudomonadati</taxon>
        <taxon>Pseudomonadota</taxon>
        <taxon>Alphaproteobacteria</taxon>
        <taxon>Geminicoccales</taxon>
        <taxon>Geminicoccaceae</taxon>
        <taxon>Tistrella</taxon>
    </lineage>
</organism>
<keyword evidence="2" id="KW-0175">Coiled coil</keyword>
<dbReference type="GO" id="GO:0016791">
    <property type="term" value="F:phosphatase activity"/>
    <property type="evidence" value="ECO:0007669"/>
    <property type="project" value="TreeGrafter"/>
</dbReference>
<sequence length="481" mass="52232">MTEKRETLSRAAMGGAAMGRVQAAGAPKRSLAAKLFRRTLPVVMLIVLLIQGSIAWITWTDQRRALERRAGVLTDLTAAAIATPLWYLDRTVFEPQVEALVSDQGFRYARVLDDNDEMLFETGTPPEPGSGVITVSRTIIEPQGHIKVGTLEVVFATGELNRIAILQVATAAFAVLLLTGALSITVQFAMRRLVVQPLGRMLRAMRQVEHKSWTTLDEPTDDELGQAAAAFNRMVAGLRAGDDARRLLEALQDAQAALVEKNVELETANRQVMESIRYARRIQEGILPDPAVLAPAMADIALLWEPLDVVGGDYCWMERRDGKCLILLADCTGHGVPGAFMTLVVASELKAILDVASMPAPDLILAELDRRLRARLRQDRPDPGGHDASDDGVDAAVCLYDEATGTVAFAGAGLSLTVVGPDGVSSITGVRRSLGYRTLPPPGRIPVHLHQVRPGESFHLWTDGVTDHVGGPSRRLFGRRR</sequence>
<gene>
    <name evidence="5" type="ORF">DCK97_04955</name>
</gene>